<evidence type="ECO:0000256" key="2">
    <source>
        <dbReference type="ARBA" id="ARBA00022448"/>
    </source>
</evidence>
<accession>A0A7K1FT33</accession>
<keyword evidence="9" id="KW-1185">Reference proteome</keyword>
<keyword evidence="3 6" id="KW-0732">Signal</keyword>
<dbReference type="InterPro" id="IPR001638">
    <property type="entry name" value="Solute-binding_3/MltF_N"/>
</dbReference>
<dbReference type="CDD" id="cd13690">
    <property type="entry name" value="PBP2_GluB"/>
    <property type="match status" value="1"/>
</dbReference>
<comment type="caution">
    <text evidence="8">The sequence shown here is derived from an EMBL/GenBank/DDBJ whole genome shotgun (WGS) entry which is preliminary data.</text>
</comment>
<dbReference type="Proteomes" id="UP000460221">
    <property type="component" value="Unassembled WGS sequence"/>
</dbReference>
<evidence type="ECO:0000256" key="5">
    <source>
        <dbReference type="SAM" id="MobiDB-lite"/>
    </source>
</evidence>
<dbReference type="SUPFAM" id="SSF53850">
    <property type="entry name" value="Periplasmic binding protein-like II"/>
    <property type="match status" value="1"/>
</dbReference>
<evidence type="ECO:0000256" key="4">
    <source>
        <dbReference type="RuleBase" id="RU003744"/>
    </source>
</evidence>
<name>A0A7K1FT33_9ACTN</name>
<dbReference type="PANTHER" id="PTHR30085:SF6">
    <property type="entry name" value="ABC TRANSPORTER GLUTAMINE-BINDING PROTEIN GLNH"/>
    <property type="match status" value="1"/>
</dbReference>
<reference evidence="8 9" key="1">
    <citation type="submission" date="2019-11" db="EMBL/GenBank/DDBJ databases">
        <authorList>
            <person name="Jiang L.-Q."/>
        </authorList>
    </citation>
    <scope>NUCLEOTIDE SEQUENCE [LARGE SCALE GENOMIC DNA]</scope>
    <source>
        <strain evidence="8 9">YIM 132087</strain>
    </source>
</reference>
<dbReference type="Pfam" id="PF00497">
    <property type="entry name" value="SBP_bac_3"/>
    <property type="match status" value="1"/>
</dbReference>
<evidence type="ECO:0000313" key="9">
    <source>
        <dbReference type="Proteomes" id="UP000460221"/>
    </source>
</evidence>
<dbReference type="InterPro" id="IPR051455">
    <property type="entry name" value="Bact_solute-bind_prot3"/>
</dbReference>
<dbReference type="GO" id="GO:0030288">
    <property type="term" value="C:outer membrane-bounded periplasmic space"/>
    <property type="evidence" value="ECO:0007669"/>
    <property type="project" value="TreeGrafter"/>
</dbReference>
<evidence type="ECO:0000313" key="8">
    <source>
        <dbReference type="EMBL" id="MTD16549.1"/>
    </source>
</evidence>
<proteinExistence type="inferred from homology"/>
<protein>
    <submittedName>
        <fullName evidence="8">Transporter substrate-binding domain-containing protein</fullName>
    </submittedName>
</protein>
<dbReference type="PROSITE" id="PS01039">
    <property type="entry name" value="SBP_BACTERIAL_3"/>
    <property type="match status" value="1"/>
</dbReference>
<dbReference type="EMBL" id="WLYK01000009">
    <property type="protein sequence ID" value="MTD16549.1"/>
    <property type="molecule type" value="Genomic_DNA"/>
</dbReference>
<evidence type="ECO:0000259" key="7">
    <source>
        <dbReference type="SMART" id="SM00062"/>
    </source>
</evidence>
<dbReference type="AlphaFoldDB" id="A0A7K1FT33"/>
<gene>
    <name evidence="8" type="ORF">GIS00_21665</name>
</gene>
<dbReference type="SMART" id="SM00062">
    <property type="entry name" value="PBPb"/>
    <property type="match status" value="1"/>
</dbReference>
<dbReference type="InterPro" id="IPR018313">
    <property type="entry name" value="SBP_3_CS"/>
</dbReference>
<dbReference type="PANTHER" id="PTHR30085">
    <property type="entry name" value="AMINO ACID ABC TRANSPORTER PERMEASE"/>
    <property type="match status" value="1"/>
</dbReference>
<evidence type="ECO:0000256" key="1">
    <source>
        <dbReference type="ARBA" id="ARBA00010333"/>
    </source>
</evidence>
<feature type="compositionally biased region" description="Low complexity" evidence="5">
    <location>
        <begin position="27"/>
        <end position="77"/>
    </location>
</feature>
<evidence type="ECO:0000256" key="6">
    <source>
        <dbReference type="SAM" id="SignalP"/>
    </source>
</evidence>
<dbReference type="PROSITE" id="PS51257">
    <property type="entry name" value="PROKAR_LIPOPROTEIN"/>
    <property type="match status" value="1"/>
</dbReference>
<dbReference type="Gene3D" id="3.40.190.10">
    <property type="entry name" value="Periplasmic binding protein-like II"/>
    <property type="match status" value="2"/>
</dbReference>
<keyword evidence="2" id="KW-0813">Transport</keyword>
<evidence type="ECO:0000256" key="3">
    <source>
        <dbReference type="ARBA" id="ARBA00022729"/>
    </source>
</evidence>
<dbReference type="GO" id="GO:0005576">
    <property type="term" value="C:extracellular region"/>
    <property type="evidence" value="ECO:0007669"/>
    <property type="project" value="TreeGrafter"/>
</dbReference>
<comment type="similarity">
    <text evidence="1 4">Belongs to the bacterial solute-binding protein 3 family.</text>
</comment>
<feature type="region of interest" description="Disordered" evidence="5">
    <location>
        <begin position="27"/>
        <end position="78"/>
    </location>
</feature>
<feature type="domain" description="Solute-binding protein family 3/N-terminal" evidence="7">
    <location>
        <begin position="89"/>
        <end position="313"/>
    </location>
</feature>
<organism evidence="8 9">
    <name type="scientific">Nakamurella alba</name>
    <dbReference type="NCBI Taxonomy" id="2665158"/>
    <lineage>
        <taxon>Bacteria</taxon>
        <taxon>Bacillati</taxon>
        <taxon>Actinomycetota</taxon>
        <taxon>Actinomycetes</taxon>
        <taxon>Nakamurellales</taxon>
        <taxon>Nakamurellaceae</taxon>
        <taxon>Nakamurella</taxon>
    </lineage>
</organism>
<feature type="signal peptide" evidence="6">
    <location>
        <begin position="1"/>
        <end position="30"/>
    </location>
</feature>
<sequence>MRLRRMATTLAAGVAAALALSACGSDSTPAATTTAPATTAPASSSAAASSEAPTSAGSETSSGGSETGSATGSASAGDSKVLTDAAAGTLTIGIKFDQPGLGLLQPDGSYAGFDVEVAKGVAKELGVEESGITFVEAKSAEREGLIERGEVDFIVATYSITDTRKEKVNFAGPYFIAHQDLLVKADNTDITGPEAMGGKILCSVTGSTSAQKVKDTYAADVALQEFGTYSECVENLRTGVVEAVTTDDVILAGFAAQSPGEFKVVGNGFSDENYGIGLAKGDTAGTEAINAAIEAMIADGSWAKALEDTVGPSGYTIPEPPTVG</sequence>
<feature type="chain" id="PRO_5038962572" evidence="6">
    <location>
        <begin position="31"/>
        <end position="324"/>
    </location>
</feature>
<dbReference type="GO" id="GO:0006865">
    <property type="term" value="P:amino acid transport"/>
    <property type="evidence" value="ECO:0007669"/>
    <property type="project" value="TreeGrafter"/>
</dbReference>